<dbReference type="GO" id="GO:0004803">
    <property type="term" value="F:transposase activity"/>
    <property type="evidence" value="ECO:0007669"/>
    <property type="project" value="InterPro"/>
</dbReference>
<dbReference type="GO" id="GO:0003677">
    <property type="term" value="F:DNA binding"/>
    <property type="evidence" value="ECO:0007669"/>
    <property type="project" value="InterPro"/>
</dbReference>
<feature type="domain" description="Transposase IS4-like" evidence="1">
    <location>
        <begin position="79"/>
        <end position="249"/>
    </location>
</feature>
<dbReference type="AlphaFoldDB" id="A0A4Y8KN45"/>
<dbReference type="GO" id="GO:0006313">
    <property type="term" value="P:DNA transposition"/>
    <property type="evidence" value="ECO:0007669"/>
    <property type="project" value="InterPro"/>
</dbReference>
<keyword evidence="3" id="KW-1185">Reference proteome</keyword>
<sequence length="273" mass="29982">MPPELARRESRLVKLAEARAALEADAAARAKKDAEKKTREKGDDDEVVAKKGEDAATNAVVAPKAQRNFTDPDARIMKTADGSFHYAYNAQAIVDQDHQVIVATTLTNIAVDVEQVVPLMKKLHDTVGVLPRQVLADAGYCSATNLDYAKALHTDTGGATEFFIATGRVKHGERVPEVPRGRIPGNATLRERMARKLKTKRGRTVYARRKAIVEPVFGQIHTRQGKFVLLRGLDQAAHEWDLLAACHNLMKLHSMQTRALLAANTPLTPRLGT</sequence>
<evidence type="ECO:0000313" key="3">
    <source>
        <dbReference type="Proteomes" id="UP000298218"/>
    </source>
</evidence>
<proteinExistence type="predicted"/>
<evidence type="ECO:0000259" key="1">
    <source>
        <dbReference type="Pfam" id="PF01609"/>
    </source>
</evidence>
<dbReference type="InterPro" id="IPR002559">
    <property type="entry name" value="Transposase_11"/>
</dbReference>
<accession>A0A4Y8KN45</accession>
<protein>
    <recommendedName>
        <fullName evidence="1">Transposase IS4-like domain-containing protein</fullName>
    </recommendedName>
</protein>
<organism evidence="2 3">
    <name type="scientific">Cryobacterium psychrophilum</name>
    <dbReference type="NCBI Taxonomy" id="41988"/>
    <lineage>
        <taxon>Bacteria</taxon>
        <taxon>Bacillati</taxon>
        <taxon>Actinomycetota</taxon>
        <taxon>Actinomycetes</taxon>
        <taxon>Micrococcales</taxon>
        <taxon>Microbacteriaceae</taxon>
        <taxon>Cryobacterium</taxon>
    </lineage>
</organism>
<reference evidence="2 3" key="1">
    <citation type="submission" date="2019-03" db="EMBL/GenBank/DDBJ databases">
        <title>Genomics of glacier-inhabiting Cryobacterium strains.</title>
        <authorList>
            <person name="Liu Q."/>
            <person name="Xin Y.-H."/>
        </authorList>
    </citation>
    <scope>NUCLEOTIDE SEQUENCE [LARGE SCALE GENOMIC DNA]</scope>
    <source>
        <strain evidence="2 3">CGMCC 1.4292</strain>
    </source>
</reference>
<dbReference type="PANTHER" id="PTHR33408">
    <property type="entry name" value="TRANSPOSASE"/>
    <property type="match status" value="1"/>
</dbReference>
<dbReference type="OrthoDB" id="4227096at2"/>
<name>A0A4Y8KN45_9MICO</name>
<dbReference type="Proteomes" id="UP000298218">
    <property type="component" value="Unassembled WGS sequence"/>
</dbReference>
<dbReference type="Pfam" id="PF01609">
    <property type="entry name" value="DDE_Tnp_1"/>
    <property type="match status" value="1"/>
</dbReference>
<evidence type="ECO:0000313" key="2">
    <source>
        <dbReference type="EMBL" id="TFD75291.1"/>
    </source>
</evidence>
<gene>
    <name evidence="2" type="ORF">E3T53_15895</name>
</gene>
<dbReference type="EMBL" id="SOHQ01000044">
    <property type="protein sequence ID" value="TFD75291.1"/>
    <property type="molecule type" value="Genomic_DNA"/>
</dbReference>
<comment type="caution">
    <text evidence="2">The sequence shown here is derived from an EMBL/GenBank/DDBJ whole genome shotgun (WGS) entry which is preliminary data.</text>
</comment>
<dbReference type="RefSeq" id="WP_134175792.1">
    <property type="nucleotide sequence ID" value="NZ_SODI01000002.1"/>
</dbReference>